<dbReference type="PANTHER" id="PTHR12526:SF629">
    <property type="entry name" value="TEICHURONIC ACID BIOSYNTHESIS GLYCOSYLTRANSFERASE TUAH-RELATED"/>
    <property type="match status" value="1"/>
</dbReference>
<dbReference type="PATRIC" id="fig|1216932.3.peg.757"/>
<protein>
    <submittedName>
        <fullName evidence="3">Uncharacterized protein</fullName>
    </submittedName>
</protein>
<dbReference type="EMBL" id="HG917868">
    <property type="protein sequence ID" value="CDM67936.1"/>
    <property type="molecule type" value="Genomic_DNA"/>
</dbReference>
<evidence type="ECO:0000313" key="3">
    <source>
        <dbReference type="EMBL" id="CDM67936.1"/>
    </source>
</evidence>
<dbReference type="Proteomes" id="UP000019426">
    <property type="component" value="Chromosome M2/40_rep1"/>
</dbReference>
<reference evidence="3 4" key="1">
    <citation type="submission" date="2013-11" db="EMBL/GenBank/DDBJ databases">
        <title>Complete genome sequence of Clostridum sp. M2/40.</title>
        <authorList>
            <person name="Wibberg D."/>
            <person name="Puehler A."/>
            <person name="Schlueter A."/>
        </authorList>
    </citation>
    <scope>NUCLEOTIDE SEQUENCE [LARGE SCALE GENOMIC DNA]</scope>
    <source>
        <strain evidence="4">M2/40</strain>
    </source>
</reference>
<dbReference type="RefSeq" id="WP_044036614.1">
    <property type="nucleotide sequence ID" value="NZ_HG917868.1"/>
</dbReference>
<evidence type="ECO:0000256" key="1">
    <source>
        <dbReference type="ARBA" id="ARBA00022676"/>
    </source>
</evidence>
<dbReference type="AlphaFoldDB" id="W6RTL2"/>
<dbReference type="Pfam" id="PF13692">
    <property type="entry name" value="Glyco_trans_1_4"/>
    <property type="match status" value="1"/>
</dbReference>
<accession>W6RTL2</accession>
<dbReference type="PANTHER" id="PTHR12526">
    <property type="entry name" value="GLYCOSYLTRANSFERASE"/>
    <property type="match status" value="1"/>
</dbReference>
<dbReference type="GO" id="GO:0016757">
    <property type="term" value="F:glycosyltransferase activity"/>
    <property type="evidence" value="ECO:0007669"/>
    <property type="project" value="UniProtKB-KW"/>
</dbReference>
<evidence type="ECO:0000313" key="4">
    <source>
        <dbReference type="Proteomes" id="UP000019426"/>
    </source>
</evidence>
<dbReference type="SUPFAM" id="SSF53756">
    <property type="entry name" value="UDP-Glycosyltransferase/glycogen phosphorylase"/>
    <property type="match status" value="1"/>
</dbReference>
<dbReference type="HOGENOM" id="CLU_041132_3_1_9"/>
<dbReference type="KEGG" id="clt:CM240_0771"/>
<organism evidence="3 4">
    <name type="scientific">Clostridium bornimense</name>
    <dbReference type="NCBI Taxonomy" id="1216932"/>
    <lineage>
        <taxon>Bacteria</taxon>
        <taxon>Bacillati</taxon>
        <taxon>Bacillota</taxon>
        <taxon>Clostridia</taxon>
        <taxon>Eubacteriales</taxon>
        <taxon>Clostridiaceae</taxon>
        <taxon>Clostridium</taxon>
    </lineage>
</organism>
<keyword evidence="2" id="KW-0808">Transferase</keyword>
<dbReference type="Gene3D" id="3.40.50.2000">
    <property type="entry name" value="Glycogen Phosphorylase B"/>
    <property type="match status" value="1"/>
</dbReference>
<evidence type="ECO:0000256" key="2">
    <source>
        <dbReference type="ARBA" id="ARBA00022679"/>
    </source>
</evidence>
<gene>
    <name evidence="3" type="ORF">CM240_0771</name>
</gene>
<dbReference type="STRING" id="1216932.CM240_0771"/>
<keyword evidence="1" id="KW-0328">Glycosyltransferase</keyword>
<proteinExistence type="predicted"/>
<sequence>MKDIDLIVFPFHDYKKWLKEGFRTRDAHLFESYKNSEFVNKVLVVNRPVSIAEMVAKKSSWKTNHGEVVYKENNWVLMKTDNNVYYIDMYIKDVIKVIIERKQWWDRIFRDERVADAINKSISLIGMKSKCILLQNPMAVGILEKLDYDTFVFDAIDNWVYHPQMNRYSDIIRKNYEFIIKNADAVFTVSKNLEYFFEKSKYVKCISNGVNKEYFSESISIKDNDTINIGYVGKIQERIDFELVEKCISVYKECNFIFMGPVLNCRKKIIELKKKYENVKFTGDIHYKDLPKMMKKIDIAIMPHKKNKFTDSMNPIKLYEYIAAGKQLVTTNIAGVDGISPYVYISNNDSEFISYIQFAIDELKNNTKLGYKIVKSLNEKYTWEYKSQEIINDILLQSRRKVDDISNNTYV</sequence>
<dbReference type="eggNOG" id="COG0438">
    <property type="taxonomic scope" value="Bacteria"/>
</dbReference>
<keyword evidence="4" id="KW-1185">Reference proteome</keyword>
<name>W6RTL2_9CLOT</name>